<dbReference type="AlphaFoldDB" id="A0AAD9VGM6"/>
<dbReference type="EMBL" id="JARQWQ010000002">
    <property type="protein sequence ID" value="KAK2573754.1"/>
    <property type="molecule type" value="Genomic_DNA"/>
</dbReference>
<accession>A0AAD9VGM6</accession>
<sequence length="68" mass="7967">MRTHTHCHMKKMSMLALTEKRGCFPCTRFRGLKMSNKSISISAGDLEAYNPFQNKRLRQMTKKNKYNA</sequence>
<evidence type="ECO:0000313" key="2">
    <source>
        <dbReference type="Proteomes" id="UP001249851"/>
    </source>
</evidence>
<name>A0AAD9VGM6_ACRCE</name>
<reference evidence="1" key="2">
    <citation type="journal article" date="2023" name="Science">
        <title>Genomic signatures of disease resistance in endangered staghorn corals.</title>
        <authorList>
            <person name="Vollmer S.V."/>
            <person name="Selwyn J.D."/>
            <person name="Despard B.A."/>
            <person name="Roesel C.L."/>
        </authorList>
    </citation>
    <scope>NUCLEOTIDE SEQUENCE</scope>
    <source>
        <strain evidence="1">K2</strain>
    </source>
</reference>
<reference evidence="1" key="1">
    <citation type="journal article" date="2023" name="G3 (Bethesda)">
        <title>Whole genome assembly and annotation of the endangered Caribbean coral Acropora cervicornis.</title>
        <authorList>
            <person name="Selwyn J.D."/>
            <person name="Vollmer S.V."/>
        </authorList>
    </citation>
    <scope>NUCLEOTIDE SEQUENCE</scope>
    <source>
        <strain evidence="1">K2</strain>
    </source>
</reference>
<protein>
    <submittedName>
        <fullName evidence="1">Uncharacterized protein</fullName>
    </submittedName>
</protein>
<gene>
    <name evidence="1" type="ORF">P5673_001443</name>
</gene>
<proteinExistence type="predicted"/>
<comment type="caution">
    <text evidence="1">The sequence shown here is derived from an EMBL/GenBank/DDBJ whole genome shotgun (WGS) entry which is preliminary data.</text>
</comment>
<organism evidence="1 2">
    <name type="scientific">Acropora cervicornis</name>
    <name type="common">Staghorn coral</name>
    <dbReference type="NCBI Taxonomy" id="6130"/>
    <lineage>
        <taxon>Eukaryota</taxon>
        <taxon>Metazoa</taxon>
        <taxon>Cnidaria</taxon>
        <taxon>Anthozoa</taxon>
        <taxon>Hexacorallia</taxon>
        <taxon>Scleractinia</taxon>
        <taxon>Astrocoeniina</taxon>
        <taxon>Acroporidae</taxon>
        <taxon>Acropora</taxon>
    </lineage>
</organism>
<evidence type="ECO:0000313" key="1">
    <source>
        <dbReference type="EMBL" id="KAK2573754.1"/>
    </source>
</evidence>
<keyword evidence="2" id="KW-1185">Reference proteome</keyword>
<dbReference type="Proteomes" id="UP001249851">
    <property type="component" value="Unassembled WGS sequence"/>
</dbReference>